<reference evidence="2" key="1">
    <citation type="submission" date="2016-05" db="EMBL/GenBank/DDBJ databases">
        <authorList>
            <person name="Naeem Raeece"/>
        </authorList>
    </citation>
    <scope>NUCLEOTIDE SEQUENCE [LARGE SCALE GENOMIC DNA]</scope>
</reference>
<evidence type="ECO:0000313" key="1">
    <source>
        <dbReference type="EMBL" id="SBS80896.1"/>
    </source>
</evidence>
<organism evidence="1 2">
    <name type="scientific">Plasmodium ovale curtisi</name>
    <dbReference type="NCBI Taxonomy" id="864141"/>
    <lineage>
        <taxon>Eukaryota</taxon>
        <taxon>Sar</taxon>
        <taxon>Alveolata</taxon>
        <taxon>Apicomplexa</taxon>
        <taxon>Aconoidasida</taxon>
        <taxon>Haemosporida</taxon>
        <taxon>Plasmodiidae</taxon>
        <taxon>Plasmodium</taxon>
        <taxon>Plasmodium (Plasmodium)</taxon>
    </lineage>
</organism>
<name>A0A1A8VNL7_PLAOA</name>
<accession>A0A1A8VNL7</accession>
<gene>
    <name evidence="1" type="ORF">POVCU2_0007420</name>
</gene>
<dbReference type="Proteomes" id="UP000078560">
    <property type="component" value="Unassembled WGS sequence"/>
</dbReference>
<dbReference type="AlphaFoldDB" id="A0A1A8VNL7"/>
<evidence type="ECO:0000313" key="2">
    <source>
        <dbReference type="Proteomes" id="UP000078560"/>
    </source>
</evidence>
<proteinExistence type="predicted"/>
<dbReference type="EMBL" id="FLQU01000107">
    <property type="protein sequence ID" value="SBS80896.1"/>
    <property type="molecule type" value="Genomic_DNA"/>
</dbReference>
<sequence>MRLSLYVLAKTDFYKIIPQYETLFSELDNIHIPGDNNHYTCKSFERAYIQESFKPQLKKFLNILKRNDVKIIKVLYDHIFYFNNMESDFNALGKIKKCEYCNNLKNYVRITFKQFPILCTVGSSYSLCREYNDHIKESIKLKELSNLSCENGAKVYHCSLHSKLQEPSAGGMAPVGESKDVTSRKQEDVPTHAFAEINEVNKLDIKNVIGGGITNKWKNTQKEKEVLLIRDSETESINFDNIQYNIACNPI</sequence>
<protein>
    <submittedName>
        <fullName evidence="1">PIR Superfamily Protein</fullName>
    </submittedName>
</protein>